<evidence type="ECO:0000256" key="1">
    <source>
        <dbReference type="SAM" id="SignalP"/>
    </source>
</evidence>
<keyword evidence="1" id="KW-0732">Signal</keyword>
<gene>
    <name evidence="2" type="ORF">AQPW35_39430</name>
</gene>
<dbReference type="RefSeq" id="WP_137734589.1">
    <property type="nucleotide sequence ID" value="NZ_BJCL01000012.1"/>
</dbReference>
<evidence type="ECO:0000313" key="2">
    <source>
        <dbReference type="EMBL" id="GCL64862.1"/>
    </source>
</evidence>
<accession>A0A480AXC1</accession>
<feature type="signal peptide" evidence="1">
    <location>
        <begin position="1"/>
        <end position="20"/>
    </location>
</feature>
<organism evidence="2 3">
    <name type="scientific">Pseudaquabacterium pictum</name>
    <dbReference type="NCBI Taxonomy" id="2315236"/>
    <lineage>
        <taxon>Bacteria</taxon>
        <taxon>Pseudomonadati</taxon>
        <taxon>Pseudomonadota</taxon>
        <taxon>Betaproteobacteria</taxon>
        <taxon>Burkholderiales</taxon>
        <taxon>Sphaerotilaceae</taxon>
        <taxon>Pseudaquabacterium</taxon>
    </lineage>
</organism>
<reference evidence="3" key="1">
    <citation type="submission" date="2019-03" db="EMBL/GenBank/DDBJ databases">
        <title>Aquabacterium pictum sp.nov., the first bacteriochlorophyll a-containing freshwater bacterium in the genus Aquabacterium of the class Betaproteobacteria.</title>
        <authorList>
            <person name="Hirose S."/>
            <person name="Tank M."/>
            <person name="Hara E."/>
            <person name="Tamaki H."/>
            <person name="Takaichi S."/>
            <person name="Haruta S."/>
            <person name="Hanada S."/>
        </authorList>
    </citation>
    <scope>NUCLEOTIDE SEQUENCE [LARGE SCALE GENOMIC DNA]</scope>
    <source>
        <strain evidence="3">W35</strain>
    </source>
</reference>
<proteinExistence type="predicted"/>
<dbReference type="EMBL" id="BJCL01000012">
    <property type="protein sequence ID" value="GCL64862.1"/>
    <property type="molecule type" value="Genomic_DNA"/>
</dbReference>
<dbReference type="AlphaFoldDB" id="A0A480AXC1"/>
<dbReference type="OrthoDB" id="8885130at2"/>
<name>A0A480AXC1_9BURK</name>
<dbReference type="Proteomes" id="UP000301751">
    <property type="component" value="Unassembled WGS sequence"/>
</dbReference>
<comment type="caution">
    <text evidence="2">The sequence shown here is derived from an EMBL/GenBank/DDBJ whole genome shotgun (WGS) entry which is preliminary data.</text>
</comment>
<protein>
    <submittedName>
        <fullName evidence="2">Uncharacterized protein</fullName>
    </submittedName>
</protein>
<keyword evidence="3" id="KW-1185">Reference proteome</keyword>
<evidence type="ECO:0000313" key="3">
    <source>
        <dbReference type="Proteomes" id="UP000301751"/>
    </source>
</evidence>
<feature type="chain" id="PRO_5019749527" evidence="1">
    <location>
        <begin position="21"/>
        <end position="488"/>
    </location>
</feature>
<sequence length="488" mass="48942">MSRRRITTGLLAMAAQVAMAAETPDAPLPVQASLGVERIRLPGQERMGLATGQLLFNVGGAWWLGPVVHGAATGARGGFFVGGLAVQHQWPLGGGLHLASSLSAGGGGGAGAPVGDGLMLRAALGLVRQWGPLQAGLTLSQVQFPGTEIRSRQAGLVLGWTGTFDRLPVAAVGQRRAAPQRSGLGLDQFALTVARHQPRGDGGGTAPFQLVGARLERHFDGLDGSWGLEAAAAAQGRAAGYMEILAHAGLGWRPLPSLKLGLRGAAGLGGGGAVLTGGGSLLRADATLAWDLAPGWQIGGAWGRTQGRTPAMKAERRELWLAMDLEPLARPGSPGRAGTVVRTTWGGGLLHAAQVPRADGSRQSLQAASLVLERWTSPHTYLTGQAHSALGGNAGGYSIGLVGAGVATAAGPARWQLGAELLAGGAGGGGVRGAAGAVALAQGWAALPLGDGTQRLRIGLGALAGSGGGGARPVASATWQVAFGQVGP</sequence>